<evidence type="ECO:0008006" key="4">
    <source>
        <dbReference type="Google" id="ProtNLM"/>
    </source>
</evidence>
<proteinExistence type="predicted"/>
<protein>
    <recommendedName>
        <fullName evidence="4">Transmembrane protein</fullName>
    </recommendedName>
</protein>
<organism evidence="2 3">
    <name type="scientific">Quercus rubra</name>
    <name type="common">Northern red oak</name>
    <name type="synonym">Quercus borealis</name>
    <dbReference type="NCBI Taxonomy" id="3512"/>
    <lineage>
        <taxon>Eukaryota</taxon>
        <taxon>Viridiplantae</taxon>
        <taxon>Streptophyta</taxon>
        <taxon>Embryophyta</taxon>
        <taxon>Tracheophyta</taxon>
        <taxon>Spermatophyta</taxon>
        <taxon>Magnoliopsida</taxon>
        <taxon>eudicotyledons</taxon>
        <taxon>Gunneridae</taxon>
        <taxon>Pentapetalae</taxon>
        <taxon>rosids</taxon>
        <taxon>fabids</taxon>
        <taxon>Fagales</taxon>
        <taxon>Fagaceae</taxon>
        <taxon>Quercus</taxon>
    </lineage>
</organism>
<name>A0AAN7F6H8_QUERU</name>
<keyword evidence="3" id="KW-1185">Reference proteome</keyword>
<dbReference type="AlphaFoldDB" id="A0AAN7F6H8"/>
<evidence type="ECO:0000313" key="3">
    <source>
        <dbReference type="Proteomes" id="UP001324115"/>
    </source>
</evidence>
<feature type="transmembrane region" description="Helical" evidence="1">
    <location>
        <begin position="58"/>
        <end position="80"/>
    </location>
</feature>
<keyword evidence="1" id="KW-1133">Transmembrane helix</keyword>
<gene>
    <name evidence="2" type="ORF">RGQ29_023547</name>
</gene>
<dbReference type="PANTHER" id="PTHR33726:SF17">
    <property type="entry name" value="OS06G0620700 PROTEIN"/>
    <property type="match status" value="1"/>
</dbReference>
<keyword evidence="1" id="KW-0812">Transmembrane</keyword>
<evidence type="ECO:0000256" key="1">
    <source>
        <dbReference type="SAM" id="Phobius"/>
    </source>
</evidence>
<comment type="caution">
    <text evidence="2">The sequence shown here is derived from an EMBL/GenBank/DDBJ whole genome shotgun (WGS) entry which is preliminary data.</text>
</comment>
<evidence type="ECO:0000313" key="2">
    <source>
        <dbReference type="EMBL" id="KAK4586444.1"/>
    </source>
</evidence>
<accession>A0AAN7F6H8</accession>
<keyword evidence="1" id="KW-0472">Membrane</keyword>
<dbReference type="PANTHER" id="PTHR33726">
    <property type="entry name" value="TRANSMEMBRANE PROTEIN"/>
    <property type="match status" value="1"/>
</dbReference>
<dbReference type="Proteomes" id="UP001324115">
    <property type="component" value="Unassembled WGS sequence"/>
</dbReference>
<dbReference type="EMBL" id="JAXUIC010000006">
    <property type="protein sequence ID" value="KAK4586444.1"/>
    <property type="molecule type" value="Genomic_DNA"/>
</dbReference>
<sequence length="86" mass="10319">MCSRWWYRSPFRWPEFTLPMPISSIFRWPGINLSHFTTGWSIGSFSFRWFDFTIFDDVFWTIVMVLESVALVAMLCYFFVFCGCTV</sequence>
<reference evidence="2 3" key="1">
    <citation type="journal article" date="2023" name="G3 (Bethesda)">
        <title>A haplotype-resolved chromosome-scale genome for Quercus rubra L. provides insights into the genetics of adaptive traits for red oak species.</title>
        <authorList>
            <person name="Kapoor B."/>
            <person name="Jenkins J."/>
            <person name="Schmutz J."/>
            <person name="Zhebentyayeva T."/>
            <person name="Kuelheim C."/>
            <person name="Coggeshall M."/>
            <person name="Heim C."/>
            <person name="Lasky J.R."/>
            <person name="Leites L."/>
            <person name="Islam-Faridi N."/>
            <person name="Romero-Severson J."/>
            <person name="DeLeo V.L."/>
            <person name="Lucas S.M."/>
            <person name="Lazic D."/>
            <person name="Gailing O."/>
            <person name="Carlson J."/>
            <person name="Staton M."/>
        </authorList>
    </citation>
    <scope>NUCLEOTIDE SEQUENCE [LARGE SCALE GENOMIC DNA]</scope>
    <source>
        <strain evidence="2">Pseudo-F2</strain>
    </source>
</reference>